<protein>
    <submittedName>
        <fullName evidence="2">Uncharacterized protein</fullName>
    </submittedName>
</protein>
<reference evidence="2 3" key="1">
    <citation type="submission" date="2022-03" db="EMBL/GenBank/DDBJ databases">
        <title>Genome sequencing of Neisseria macacae.</title>
        <authorList>
            <person name="Baek M.-G."/>
        </authorList>
    </citation>
    <scope>NUCLEOTIDE SEQUENCE [LARGE SCALE GENOMIC DNA]</scope>
    <source>
        <strain evidence="2 3">ATCC 33926</strain>
    </source>
</reference>
<keyword evidence="3" id="KW-1185">Reference proteome</keyword>
<dbReference type="RefSeq" id="WP_242926002.1">
    <property type="nucleotide sequence ID" value="NZ_CP094241.1"/>
</dbReference>
<sequence length="72" mass="8293">MCIVFYTVNPEPPKFPKSFIVRIFKDDSDVTRCLKTVNFPISSPDRISKIRNAANEYGRLSVREIISKEVSQ</sequence>
<dbReference type="EMBL" id="CP094241">
    <property type="protein sequence ID" value="UNV85702.1"/>
    <property type="molecule type" value="Genomic_DNA"/>
</dbReference>
<evidence type="ECO:0000313" key="2">
    <source>
        <dbReference type="EMBL" id="UNV85712.1"/>
    </source>
</evidence>
<gene>
    <name evidence="1" type="ORF">MON40_04090</name>
    <name evidence="2" type="ORF">MON40_04150</name>
</gene>
<dbReference type="EMBL" id="CP094241">
    <property type="protein sequence ID" value="UNV85712.1"/>
    <property type="molecule type" value="Genomic_DNA"/>
</dbReference>
<proteinExistence type="predicted"/>
<evidence type="ECO:0000313" key="3">
    <source>
        <dbReference type="Proteomes" id="UP000829455"/>
    </source>
</evidence>
<evidence type="ECO:0000313" key="1">
    <source>
        <dbReference type="EMBL" id="UNV85702.1"/>
    </source>
</evidence>
<name>A0ABY3YBY8_9NEIS</name>
<accession>A0ABY3YBY8</accession>
<organism evidence="2 3">
    <name type="scientific">Neisseria macacae ATCC 33926</name>
    <dbReference type="NCBI Taxonomy" id="997348"/>
    <lineage>
        <taxon>Bacteria</taxon>
        <taxon>Pseudomonadati</taxon>
        <taxon>Pseudomonadota</taxon>
        <taxon>Betaproteobacteria</taxon>
        <taxon>Neisseriales</taxon>
        <taxon>Neisseriaceae</taxon>
        <taxon>Neisseria</taxon>
    </lineage>
</organism>
<dbReference type="Proteomes" id="UP000829455">
    <property type="component" value="Chromosome"/>
</dbReference>